<feature type="domain" description="Radical SAM core" evidence="5">
    <location>
        <begin position="20"/>
        <end position="257"/>
    </location>
</feature>
<keyword evidence="3" id="KW-0408">Iron</keyword>
<organism evidence="6 7">
    <name type="scientific">miscellaneous Crenarchaeota group-15 archaeon DG-45</name>
    <dbReference type="NCBI Taxonomy" id="1685127"/>
    <lineage>
        <taxon>Archaea</taxon>
        <taxon>Candidatus Bathyarchaeota</taxon>
        <taxon>MCG-15</taxon>
    </lineage>
</organism>
<evidence type="ECO:0000313" key="7">
    <source>
        <dbReference type="Proteomes" id="UP000037210"/>
    </source>
</evidence>
<dbReference type="InterPro" id="IPR007197">
    <property type="entry name" value="rSAM"/>
</dbReference>
<dbReference type="SFLD" id="SFLDS00029">
    <property type="entry name" value="Radical_SAM"/>
    <property type="match status" value="1"/>
</dbReference>
<keyword evidence="1" id="KW-0949">S-adenosyl-L-methionine</keyword>
<dbReference type="SFLD" id="SFLDG01098">
    <property type="entry name" value="Uncharacterised_Radical_SAM_Su"/>
    <property type="match status" value="1"/>
</dbReference>
<dbReference type="PATRIC" id="fig|1685127.3.peg.1670"/>
<evidence type="ECO:0000259" key="5">
    <source>
        <dbReference type="PROSITE" id="PS51918"/>
    </source>
</evidence>
<evidence type="ECO:0000256" key="2">
    <source>
        <dbReference type="ARBA" id="ARBA00022723"/>
    </source>
</evidence>
<evidence type="ECO:0000313" key="6">
    <source>
        <dbReference type="EMBL" id="KON29535.1"/>
    </source>
</evidence>
<dbReference type="SUPFAM" id="SSF102114">
    <property type="entry name" value="Radical SAM enzymes"/>
    <property type="match status" value="1"/>
</dbReference>
<dbReference type="AlphaFoldDB" id="A0A0M0BMH8"/>
<dbReference type="GO" id="GO:0051536">
    <property type="term" value="F:iron-sulfur cluster binding"/>
    <property type="evidence" value="ECO:0007669"/>
    <property type="project" value="UniProtKB-KW"/>
</dbReference>
<evidence type="ECO:0000256" key="1">
    <source>
        <dbReference type="ARBA" id="ARBA00022691"/>
    </source>
</evidence>
<gene>
    <name evidence="6" type="ORF">AC482_06275</name>
</gene>
<dbReference type="EMBL" id="LFWZ01000061">
    <property type="protein sequence ID" value="KON29535.1"/>
    <property type="molecule type" value="Genomic_DNA"/>
</dbReference>
<reference evidence="6 7" key="1">
    <citation type="submission" date="2015-06" db="EMBL/GenBank/DDBJ databases">
        <title>New insights into the roles of widespread benthic archaea in carbon and nitrogen cycling.</title>
        <authorList>
            <person name="Lazar C.S."/>
            <person name="Baker B.J."/>
            <person name="Seitz K.W."/>
            <person name="Hyde A.S."/>
            <person name="Dick G.J."/>
            <person name="Hinrichs K.-U."/>
            <person name="Teske A.P."/>
        </authorList>
    </citation>
    <scope>NUCLEOTIDE SEQUENCE [LARGE SCALE GENOMIC DNA]</scope>
    <source>
        <strain evidence="6">DG-45</strain>
    </source>
</reference>
<accession>A0A0M0BMH8</accession>
<keyword evidence="4" id="KW-0411">Iron-sulfur</keyword>
<sequence length="327" mass="35073">MLRASVGTAAVMGLVRSRLDVKPTTAYLMTYTEGSCVANCSFCPQARESPSRKSLLSRVIWPAFPTERVLGGLRRPIEGAFERVCIQAVNYPGFLDDVTAILRAAREAAGLPVSLDTPPLARGSLERLRGAGLDRIGIPLDAATPELFDRVKGKLAGGPYRWEGHLRALEAAVEVFGSGRVMSNLIVGLGETEEEAAALIQRLTDTGVETALFAFTPVPGTALAGRPQPPLAAYRRVQLARHLIAAGLARLEEMAFDGEGRLRGFGADAEAVEEVLLSGEAFRTSGCPGCNRPYYNERPSGPLYNYPRGLTRKEAHQEAAALGVDVI</sequence>
<protein>
    <recommendedName>
        <fullName evidence="5">Radical SAM core domain-containing protein</fullName>
    </recommendedName>
</protein>
<dbReference type="GO" id="GO:0003824">
    <property type="term" value="F:catalytic activity"/>
    <property type="evidence" value="ECO:0007669"/>
    <property type="project" value="InterPro"/>
</dbReference>
<dbReference type="Proteomes" id="UP000037210">
    <property type="component" value="Unassembled WGS sequence"/>
</dbReference>
<dbReference type="CDD" id="cd01335">
    <property type="entry name" value="Radical_SAM"/>
    <property type="match status" value="1"/>
</dbReference>
<proteinExistence type="predicted"/>
<evidence type="ECO:0000256" key="3">
    <source>
        <dbReference type="ARBA" id="ARBA00023004"/>
    </source>
</evidence>
<dbReference type="InterPro" id="IPR006638">
    <property type="entry name" value="Elp3/MiaA/NifB-like_rSAM"/>
</dbReference>
<dbReference type="InterPro" id="IPR013785">
    <property type="entry name" value="Aldolase_TIM"/>
</dbReference>
<comment type="caution">
    <text evidence="6">The sequence shown here is derived from an EMBL/GenBank/DDBJ whole genome shotgun (WGS) entry which is preliminary data.</text>
</comment>
<evidence type="ECO:0000256" key="4">
    <source>
        <dbReference type="ARBA" id="ARBA00023014"/>
    </source>
</evidence>
<keyword evidence="2" id="KW-0479">Metal-binding</keyword>
<dbReference type="InterPro" id="IPR058240">
    <property type="entry name" value="rSAM_sf"/>
</dbReference>
<name>A0A0M0BMH8_9ARCH</name>
<dbReference type="Gene3D" id="3.20.20.70">
    <property type="entry name" value="Aldolase class I"/>
    <property type="match status" value="1"/>
</dbReference>
<dbReference type="SMART" id="SM00729">
    <property type="entry name" value="Elp3"/>
    <property type="match status" value="1"/>
</dbReference>
<dbReference type="PROSITE" id="PS51918">
    <property type="entry name" value="RADICAL_SAM"/>
    <property type="match status" value="1"/>
</dbReference>
<dbReference type="Pfam" id="PF04055">
    <property type="entry name" value="Radical_SAM"/>
    <property type="match status" value="1"/>
</dbReference>
<dbReference type="GO" id="GO:0046872">
    <property type="term" value="F:metal ion binding"/>
    <property type="evidence" value="ECO:0007669"/>
    <property type="project" value="UniProtKB-KW"/>
</dbReference>